<comment type="caution">
    <text evidence="2">The sequence shown here is derived from an EMBL/GenBank/DDBJ whole genome shotgun (WGS) entry which is preliminary data.</text>
</comment>
<feature type="non-terminal residue" evidence="2">
    <location>
        <position position="122"/>
    </location>
</feature>
<keyword evidence="3" id="KW-1185">Reference proteome</keyword>
<dbReference type="Proteomes" id="UP001432027">
    <property type="component" value="Unassembled WGS sequence"/>
</dbReference>
<feature type="compositionally biased region" description="Low complexity" evidence="1">
    <location>
        <begin position="103"/>
        <end position="113"/>
    </location>
</feature>
<proteinExistence type="predicted"/>
<evidence type="ECO:0000313" key="2">
    <source>
        <dbReference type="EMBL" id="GMS90726.1"/>
    </source>
</evidence>
<accession>A0AAV5TF59</accession>
<evidence type="ECO:0000313" key="3">
    <source>
        <dbReference type="Proteomes" id="UP001432027"/>
    </source>
</evidence>
<evidence type="ECO:0000256" key="1">
    <source>
        <dbReference type="SAM" id="MobiDB-lite"/>
    </source>
</evidence>
<feature type="region of interest" description="Disordered" evidence="1">
    <location>
        <begin position="103"/>
        <end position="122"/>
    </location>
</feature>
<reference evidence="2" key="1">
    <citation type="submission" date="2023-10" db="EMBL/GenBank/DDBJ databases">
        <title>Genome assembly of Pristionchus species.</title>
        <authorList>
            <person name="Yoshida K."/>
            <person name="Sommer R.J."/>
        </authorList>
    </citation>
    <scope>NUCLEOTIDE SEQUENCE</scope>
    <source>
        <strain evidence="2">RS0144</strain>
    </source>
</reference>
<feature type="non-terminal residue" evidence="2">
    <location>
        <position position="1"/>
    </location>
</feature>
<sequence>NLDDIRLVVQDVVDDLLRHRGKVVDSCSAAEAVRRRRDAQPAEGLADHDVLVAERALGNPSSGKESPSTICSAWRRTSNLVVGSRNWTRSAITSGAISSLFSASPSSFSASLRISDDSTGRS</sequence>
<dbReference type="EMBL" id="BTSX01000003">
    <property type="protein sequence ID" value="GMS90726.1"/>
    <property type="molecule type" value="Genomic_DNA"/>
</dbReference>
<dbReference type="AlphaFoldDB" id="A0AAV5TF59"/>
<protein>
    <submittedName>
        <fullName evidence="2">Uncharacterized protein</fullName>
    </submittedName>
</protein>
<organism evidence="2 3">
    <name type="scientific">Pristionchus entomophagus</name>
    <dbReference type="NCBI Taxonomy" id="358040"/>
    <lineage>
        <taxon>Eukaryota</taxon>
        <taxon>Metazoa</taxon>
        <taxon>Ecdysozoa</taxon>
        <taxon>Nematoda</taxon>
        <taxon>Chromadorea</taxon>
        <taxon>Rhabditida</taxon>
        <taxon>Rhabditina</taxon>
        <taxon>Diplogasteromorpha</taxon>
        <taxon>Diplogasteroidea</taxon>
        <taxon>Neodiplogasteridae</taxon>
        <taxon>Pristionchus</taxon>
    </lineage>
</organism>
<name>A0AAV5TF59_9BILA</name>
<gene>
    <name evidence="2" type="ORF">PENTCL1PPCAC_12901</name>
</gene>